<keyword evidence="6" id="KW-0539">Nucleus</keyword>
<comment type="subcellular location">
    <subcellularLocation>
        <location evidence="1">Nucleus</location>
    </subcellularLocation>
</comment>
<evidence type="ECO:0000256" key="3">
    <source>
        <dbReference type="ARBA" id="ARBA00023015"/>
    </source>
</evidence>
<dbReference type="GO" id="GO:0005634">
    <property type="term" value="C:nucleus"/>
    <property type="evidence" value="ECO:0007669"/>
    <property type="project" value="UniProtKB-SubCell"/>
</dbReference>
<feature type="compositionally biased region" description="Polar residues" evidence="7">
    <location>
        <begin position="173"/>
        <end position="182"/>
    </location>
</feature>
<evidence type="ECO:0008006" key="10">
    <source>
        <dbReference type="Google" id="ProtNLM"/>
    </source>
</evidence>
<feature type="compositionally biased region" description="Basic and acidic residues" evidence="7">
    <location>
        <begin position="35"/>
        <end position="49"/>
    </location>
</feature>
<comment type="similarity">
    <text evidence="2">Belongs to the vasculin family.</text>
</comment>
<feature type="compositionally biased region" description="Polar residues" evidence="7">
    <location>
        <begin position="443"/>
        <end position="452"/>
    </location>
</feature>
<protein>
    <recommendedName>
        <fullName evidence="10">Vasculin</fullName>
    </recommendedName>
</protein>
<dbReference type="PANTHER" id="PTHR14339">
    <property type="entry name" value="VASCULIN"/>
    <property type="match status" value="1"/>
</dbReference>
<evidence type="ECO:0000256" key="4">
    <source>
        <dbReference type="ARBA" id="ARBA00023125"/>
    </source>
</evidence>
<evidence type="ECO:0000256" key="7">
    <source>
        <dbReference type="SAM" id="MobiDB-lite"/>
    </source>
</evidence>
<sequence>MATNNAPKHDFAPAWLKIPSPDTTKPSTSRQAEQTSDKSSSRTRKEDSLHSSNSRYGPDNSRLHRQHSFENYYEGKRYPSGQSSKFRHHSVDDDYYAYTYDPYGYYNGYGYEKFGMHYTSQSSIFRGPGAPRDGKYQHPNARFGQLNGAFPGYYEMAPYDYYSEAYYNGYTSARPQQTTNSKRGYLKEEGRSNSKEGKDKEGEKKDKDSDKDKPFNDDFPSLNGDFDQQDNKGSKQLNGTGVWDNPPLGKGKDDLKTGHSSIKSQGGLQIYKSLVPNKTSGSHKTSRDGLRQNGSWRDQSSIGAIRPPPSSSSSLPSYSKESSHGSPTPPMDILNTRFVTTPKTLGDKKSQFLKTLRTENASKVEDGEKTPPEKQEKIQENKPGENLLVNGIDNLEIEEANDSSVLSSSLEAEQRLLREMGWNEADEEEYEITEDDMKEFQNRSKQAQQQRNGLVRTLPKTWSPKHIPMYQADMQELNETLSSSDSDSDDSL</sequence>
<evidence type="ECO:0000256" key="5">
    <source>
        <dbReference type="ARBA" id="ARBA00023163"/>
    </source>
</evidence>
<keyword evidence="3" id="KW-0805">Transcription regulation</keyword>
<feature type="compositionally biased region" description="Polar residues" evidence="7">
    <location>
        <begin position="258"/>
        <end position="267"/>
    </location>
</feature>
<dbReference type="PANTHER" id="PTHR14339:SF12">
    <property type="entry name" value="VASCULIN"/>
    <property type="match status" value="1"/>
</dbReference>
<dbReference type="Proteomes" id="UP001634394">
    <property type="component" value="Unassembled WGS sequence"/>
</dbReference>
<dbReference type="AlphaFoldDB" id="A0ABD3W2S1"/>
<name>A0ABD3W2S1_SINWO</name>
<feature type="compositionally biased region" description="Basic and acidic residues" evidence="7">
    <location>
        <begin position="345"/>
        <end position="383"/>
    </location>
</feature>
<evidence type="ECO:0000313" key="9">
    <source>
        <dbReference type="Proteomes" id="UP001634394"/>
    </source>
</evidence>
<keyword evidence="5" id="KW-0804">Transcription</keyword>
<reference evidence="8 9" key="1">
    <citation type="submission" date="2024-11" db="EMBL/GenBank/DDBJ databases">
        <title>Chromosome-level genome assembly of the freshwater bivalve Anodonta woodiana.</title>
        <authorList>
            <person name="Chen X."/>
        </authorList>
    </citation>
    <scope>NUCLEOTIDE SEQUENCE [LARGE SCALE GENOMIC DNA]</scope>
    <source>
        <strain evidence="8">MN2024</strain>
        <tissue evidence="8">Gills</tissue>
    </source>
</reference>
<feature type="region of interest" description="Disordered" evidence="7">
    <location>
        <begin position="1"/>
        <end position="86"/>
    </location>
</feature>
<keyword evidence="9" id="KW-1185">Reference proteome</keyword>
<feature type="compositionally biased region" description="Polar residues" evidence="7">
    <location>
        <begin position="21"/>
        <end position="34"/>
    </location>
</feature>
<dbReference type="GO" id="GO:0003677">
    <property type="term" value="F:DNA binding"/>
    <property type="evidence" value="ECO:0007669"/>
    <property type="project" value="UniProtKB-KW"/>
</dbReference>
<dbReference type="Pfam" id="PF15337">
    <property type="entry name" value="Vasculin"/>
    <property type="match status" value="1"/>
</dbReference>
<dbReference type="InterPro" id="IPR028128">
    <property type="entry name" value="Vasculin_fam"/>
</dbReference>
<accession>A0ABD3W2S1</accession>
<evidence type="ECO:0000256" key="2">
    <source>
        <dbReference type="ARBA" id="ARBA00010099"/>
    </source>
</evidence>
<feature type="compositionally biased region" description="Low complexity" evidence="7">
    <location>
        <begin position="300"/>
        <end position="320"/>
    </location>
</feature>
<gene>
    <name evidence="8" type="ORF">ACJMK2_041011</name>
</gene>
<evidence type="ECO:0000256" key="1">
    <source>
        <dbReference type="ARBA" id="ARBA00004123"/>
    </source>
</evidence>
<proteinExistence type="inferred from homology"/>
<organism evidence="8 9">
    <name type="scientific">Sinanodonta woodiana</name>
    <name type="common">Chinese pond mussel</name>
    <name type="synonym">Anodonta woodiana</name>
    <dbReference type="NCBI Taxonomy" id="1069815"/>
    <lineage>
        <taxon>Eukaryota</taxon>
        <taxon>Metazoa</taxon>
        <taxon>Spiralia</taxon>
        <taxon>Lophotrochozoa</taxon>
        <taxon>Mollusca</taxon>
        <taxon>Bivalvia</taxon>
        <taxon>Autobranchia</taxon>
        <taxon>Heteroconchia</taxon>
        <taxon>Palaeoheterodonta</taxon>
        <taxon>Unionida</taxon>
        <taxon>Unionoidea</taxon>
        <taxon>Unionidae</taxon>
        <taxon>Unioninae</taxon>
        <taxon>Sinanodonta</taxon>
    </lineage>
</organism>
<dbReference type="EMBL" id="JBJQND010000008">
    <property type="protein sequence ID" value="KAL3868179.1"/>
    <property type="molecule type" value="Genomic_DNA"/>
</dbReference>
<feature type="region of interest" description="Disordered" evidence="7">
    <location>
        <begin position="438"/>
        <end position="462"/>
    </location>
</feature>
<feature type="compositionally biased region" description="Basic and acidic residues" evidence="7">
    <location>
        <begin position="185"/>
        <end position="216"/>
    </location>
</feature>
<comment type="caution">
    <text evidence="8">The sequence shown here is derived from an EMBL/GenBank/DDBJ whole genome shotgun (WGS) entry which is preliminary data.</text>
</comment>
<feature type="region of interest" description="Disordered" evidence="7">
    <location>
        <begin position="173"/>
        <end position="386"/>
    </location>
</feature>
<evidence type="ECO:0000313" key="8">
    <source>
        <dbReference type="EMBL" id="KAL3868179.1"/>
    </source>
</evidence>
<keyword evidence="4" id="KW-0238">DNA-binding</keyword>
<evidence type="ECO:0000256" key="6">
    <source>
        <dbReference type="ARBA" id="ARBA00023242"/>
    </source>
</evidence>